<evidence type="ECO:0000256" key="1">
    <source>
        <dbReference type="SAM" id="Phobius"/>
    </source>
</evidence>
<evidence type="ECO:0000313" key="2">
    <source>
        <dbReference type="EMBL" id="SEI52511.1"/>
    </source>
</evidence>
<keyword evidence="1" id="KW-0812">Transmembrane</keyword>
<reference evidence="2 3" key="1">
    <citation type="submission" date="2016-10" db="EMBL/GenBank/DDBJ databases">
        <authorList>
            <person name="de Groot N.N."/>
        </authorList>
    </citation>
    <scope>NUCLEOTIDE SEQUENCE [LARGE SCALE GENOMIC DNA]</scope>
    <source>
        <strain evidence="2 3">DSM 19938</strain>
    </source>
</reference>
<dbReference type="STRING" id="408657.SAMN04487995_1138"/>
<keyword evidence="1" id="KW-1133">Transmembrane helix</keyword>
<dbReference type="RefSeq" id="WP_177196967.1">
    <property type="nucleotide sequence ID" value="NZ_FNXY01000002.1"/>
</dbReference>
<evidence type="ECO:0008006" key="4">
    <source>
        <dbReference type="Google" id="ProtNLM"/>
    </source>
</evidence>
<dbReference type="EMBL" id="FNXY01000002">
    <property type="protein sequence ID" value="SEI52511.1"/>
    <property type="molecule type" value="Genomic_DNA"/>
</dbReference>
<dbReference type="AlphaFoldDB" id="A0A1H6R9L0"/>
<organism evidence="2 3">
    <name type="scientific">Dyadobacter koreensis</name>
    <dbReference type="NCBI Taxonomy" id="408657"/>
    <lineage>
        <taxon>Bacteria</taxon>
        <taxon>Pseudomonadati</taxon>
        <taxon>Bacteroidota</taxon>
        <taxon>Cytophagia</taxon>
        <taxon>Cytophagales</taxon>
        <taxon>Spirosomataceae</taxon>
        <taxon>Dyadobacter</taxon>
    </lineage>
</organism>
<protein>
    <recommendedName>
        <fullName evidence="4">Peptidase MA superfamily protein</fullName>
    </recommendedName>
</protein>
<name>A0A1H6R9L0_9BACT</name>
<gene>
    <name evidence="2" type="ORF">SAMN04487995_1138</name>
</gene>
<dbReference type="Proteomes" id="UP000199532">
    <property type="component" value="Unassembled WGS sequence"/>
</dbReference>
<accession>A0A1H6R9L0</accession>
<keyword evidence="1" id="KW-0472">Membrane</keyword>
<proteinExistence type="predicted"/>
<sequence length="291" mass="32904">MKTNQLPDSRLAALGKFLLIGLVLVIPGYFFLYPQIFHCEIIGFSDLEKINSNTYASPGLNAKQRSHIVKVIKKAEARVDSFWLGKQASPKIILCGNQQEYEKYCQSKEGAGCSLGTPWGQSYVVLNGQGLNVDVISHEMSHVELLKRLGWWKTTMDIPQWFNEGTALMLDQRFVSNPDSIARYFDYMDEWLYQTGGGQNILELKDIASVKGFFAGSSKHVMLAYMTSGLEVSFWLSFAGKDGLQQLLSEINNGNDFTKSYFEIEKKARSKNNVKLPANPLRFQDLDKKDE</sequence>
<evidence type="ECO:0000313" key="3">
    <source>
        <dbReference type="Proteomes" id="UP000199532"/>
    </source>
</evidence>
<keyword evidence="3" id="KW-1185">Reference proteome</keyword>
<feature type="transmembrane region" description="Helical" evidence="1">
    <location>
        <begin position="12"/>
        <end position="32"/>
    </location>
</feature>